<dbReference type="RefSeq" id="WP_272737530.1">
    <property type="nucleotide sequence ID" value="NZ_CP116942.1"/>
</dbReference>
<keyword evidence="2" id="KW-1133">Transmembrane helix</keyword>
<feature type="region of interest" description="Disordered" evidence="1">
    <location>
        <begin position="44"/>
        <end position="65"/>
    </location>
</feature>
<reference evidence="3" key="1">
    <citation type="submission" date="2023-01" db="EMBL/GenBank/DDBJ databases">
        <title>The diversity of Class Acidimicrobiia in South China Sea sediment environments and the proposal of Iamia marina sp. nov., a novel species of the genus Iamia.</title>
        <authorList>
            <person name="He Y."/>
            <person name="Tian X."/>
        </authorList>
    </citation>
    <scope>NUCLEOTIDE SEQUENCE</scope>
    <source>
        <strain evidence="3">DSM 19957</strain>
    </source>
</reference>
<proteinExistence type="predicted"/>
<dbReference type="Proteomes" id="UP001216390">
    <property type="component" value="Chromosome"/>
</dbReference>
<keyword evidence="4" id="KW-1185">Reference proteome</keyword>
<dbReference type="AlphaFoldDB" id="A0AAE9YBD8"/>
<evidence type="ECO:0000313" key="4">
    <source>
        <dbReference type="Proteomes" id="UP001216390"/>
    </source>
</evidence>
<feature type="transmembrane region" description="Helical" evidence="2">
    <location>
        <begin position="6"/>
        <end position="23"/>
    </location>
</feature>
<keyword evidence="2" id="KW-0472">Membrane</keyword>
<keyword evidence="2" id="KW-0812">Transmembrane</keyword>
<evidence type="ECO:0000313" key="3">
    <source>
        <dbReference type="EMBL" id="WCO68013.1"/>
    </source>
</evidence>
<protein>
    <submittedName>
        <fullName evidence="3">Uncharacterized protein</fullName>
    </submittedName>
</protein>
<evidence type="ECO:0000256" key="1">
    <source>
        <dbReference type="SAM" id="MobiDB-lite"/>
    </source>
</evidence>
<accession>A0AAE9YBD8</accession>
<sequence length="65" mass="7141">MIFTYLLPVLGCVAMMGAMMWMMRGRSAPEESPSADRRAEIDALRAEVDSLRNPAGESPPTSRRG</sequence>
<evidence type="ECO:0000256" key="2">
    <source>
        <dbReference type="SAM" id="Phobius"/>
    </source>
</evidence>
<organism evidence="3 4">
    <name type="scientific">Iamia majanohamensis</name>
    <dbReference type="NCBI Taxonomy" id="467976"/>
    <lineage>
        <taxon>Bacteria</taxon>
        <taxon>Bacillati</taxon>
        <taxon>Actinomycetota</taxon>
        <taxon>Acidimicrobiia</taxon>
        <taxon>Acidimicrobiales</taxon>
        <taxon>Iamiaceae</taxon>
        <taxon>Iamia</taxon>
    </lineage>
</organism>
<dbReference type="EMBL" id="CP116942">
    <property type="protein sequence ID" value="WCO68013.1"/>
    <property type="molecule type" value="Genomic_DNA"/>
</dbReference>
<name>A0AAE9YBD8_9ACTN</name>
<dbReference type="KEGG" id="ima:PO878_04655"/>
<gene>
    <name evidence="3" type="ORF">PO878_04655</name>
</gene>